<dbReference type="STRING" id="428993.SAMN06296058_0235"/>
<evidence type="ECO:0008006" key="3">
    <source>
        <dbReference type="Google" id="ProtNLM"/>
    </source>
</evidence>
<gene>
    <name evidence="1" type="ORF">SAMN06296058_0235</name>
</gene>
<protein>
    <recommendedName>
        <fullName evidence="3">Chromosome partitioning protein ParA</fullName>
    </recommendedName>
</protein>
<evidence type="ECO:0000313" key="2">
    <source>
        <dbReference type="Proteomes" id="UP000190341"/>
    </source>
</evidence>
<reference evidence="1 2" key="1">
    <citation type="submission" date="2017-02" db="EMBL/GenBank/DDBJ databases">
        <authorList>
            <person name="Peterson S.W."/>
        </authorList>
    </citation>
    <scope>NUCLEOTIDE SEQUENCE [LARGE SCALE GENOMIC DNA]</scope>
    <source>
        <strain evidence="1 2">P15</strain>
    </source>
</reference>
<evidence type="ECO:0000313" key="1">
    <source>
        <dbReference type="EMBL" id="SKC42539.1"/>
    </source>
</evidence>
<dbReference type="Pfam" id="PF07103">
    <property type="entry name" value="DUF1365"/>
    <property type="match status" value="1"/>
</dbReference>
<organism evidence="1 2">
    <name type="scientific">Pseudoxanthomonas indica</name>
    <dbReference type="NCBI Taxonomy" id="428993"/>
    <lineage>
        <taxon>Bacteria</taxon>
        <taxon>Pseudomonadati</taxon>
        <taxon>Pseudomonadota</taxon>
        <taxon>Gammaproteobacteria</taxon>
        <taxon>Lysobacterales</taxon>
        <taxon>Lysobacteraceae</taxon>
        <taxon>Pseudoxanthomonas</taxon>
    </lineage>
</organism>
<dbReference type="RefSeq" id="WP_079722662.1">
    <property type="nucleotide sequence ID" value="NZ_BMCL01000003.1"/>
</dbReference>
<accession>A0A1T5ITP8</accession>
<dbReference type="OrthoDB" id="9778801at2"/>
<dbReference type="PANTHER" id="PTHR33973">
    <property type="entry name" value="OS07G0153300 PROTEIN"/>
    <property type="match status" value="1"/>
</dbReference>
<dbReference type="Proteomes" id="UP000190341">
    <property type="component" value="Unassembled WGS sequence"/>
</dbReference>
<dbReference type="InterPro" id="IPR010775">
    <property type="entry name" value="DUF1365"/>
</dbReference>
<sequence>MSASAIYTGWVRHRRHAPQAHQFRYRLAQLWLDLDEVDQVFHHRWLWSVGRRNLAEFRRSDYLGDPTLPLHEAVRQRVASVLGRRPRGPIRLLTHLRYGGYAFNPVSFYYCYEQDGQTLDCIVAEITNTPWGERHAYVLPMATAQARGRSWCWQFDKDFHVSPFLPMACDYRWRFNLPADELQVHMQVSREGQRSFDAHLWLRRRALDGVGLASVLAAYPLMTWQIIGAIHWQALRLWWKGNPVHAHPHLSGPRP</sequence>
<proteinExistence type="predicted"/>
<dbReference type="AlphaFoldDB" id="A0A1T5ITP8"/>
<keyword evidence="2" id="KW-1185">Reference proteome</keyword>
<dbReference type="EMBL" id="FUZV01000001">
    <property type="protein sequence ID" value="SKC42539.1"/>
    <property type="molecule type" value="Genomic_DNA"/>
</dbReference>
<dbReference type="PANTHER" id="PTHR33973:SF4">
    <property type="entry name" value="OS07G0153300 PROTEIN"/>
    <property type="match status" value="1"/>
</dbReference>
<name>A0A1T5ITP8_9GAMM</name>